<keyword evidence="2" id="KW-1133">Transmembrane helix</keyword>
<evidence type="ECO:0000313" key="4">
    <source>
        <dbReference type="EMBL" id="KAH7088976.1"/>
    </source>
</evidence>
<organism evidence="4 5">
    <name type="scientific">Paraphoma chrysanthemicola</name>
    <dbReference type="NCBI Taxonomy" id="798071"/>
    <lineage>
        <taxon>Eukaryota</taxon>
        <taxon>Fungi</taxon>
        <taxon>Dikarya</taxon>
        <taxon>Ascomycota</taxon>
        <taxon>Pezizomycotina</taxon>
        <taxon>Dothideomycetes</taxon>
        <taxon>Pleosporomycetidae</taxon>
        <taxon>Pleosporales</taxon>
        <taxon>Pleosporineae</taxon>
        <taxon>Phaeosphaeriaceae</taxon>
        <taxon>Paraphoma</taxon>
    </lineage>
</organism>
<evidence type="ECO:0000256" key="3">
    <source>
        <dbReference type="SAM" id="SignalP"/>
    </source>
</evidence>
<keyword evidence="2" id="KW-0812">Transmembrane</keyword>
<evidence type="ECO:0000256" key="1">
    <source>
        <dbReference type="SAM" id="MobiDB-lite"/>
    </source>
</evidence>
<protein>
    <submittedName>
        <fullName evidence="4">Uncharacterized protein</fullName>
    </submittedName>
</protein>
<evidence type="ECO:0000256" key="2">
    <source>
        <dbReference type="SAM" id="Phobius"/>
    </source>
</evidence>
<dbReference type="OrthoDB" id="10621662at2759"/>
<evidence type="ECO:0000313" key="5">
    <source>
        <dbReference type="Proteomes" id="UP000813461"/>
    </source>
</evidence>
<dbReference type="AlphaFoldDB" id="A0A8K0RB81"/>
<feature type="transmembrane region" description="Helical" evidence="2">
    <location>
        <begin position="163"/>
        <end position="187"/>
    </location>
</feature>
<comment type="caution">
    <text evidence="4">The sequence shown here is derived from an EMBL/GenBank/DDBJ whole genome shotgun (WGS) entry which is preliminary data.</text>
</comment>
<sequence>MYTRLAVLVFIVLNLSPIAPVHFTSPHSHFTTPLRPHNSPRLTVISHSALSIHADCPTDKPQRRNHNSNQPRCHRHTNMDLNLLYTIDTRGYADDLEPHNPRYVDAPKILTVRSTSPTSATIATSSSSTTSMATPSSPMSSLSTSALTTPSAPEVSLLNNDEIMILFDIVMLLVLVVVVLVLGWAVFVW</sequence>
<feature type="region of interest" description="Disordered" evidence="1">
    <location>
        <begin position="120"/>
        <end position="146"/>
    </location>
</feature>
<feature type="region of interest" description="Disordered" evidence="1">
    <location>
        <begin position="56"/>
        <end position="75"/>
    </location>
</feature>
<name>A0A8K0RB81_9PLEO</name>
<dbReference type="EMBL" id="JAGMVJ010000007">
    <property type="protein sequence ID" value="KAH7088976.1"/>
    <property type="molecule type" value="Genomic_DNA"/>
</dbReference>
<feature type="chain" id="PRO_5035461542" evidence="3">
    <location>
        <begin position="24"/>
        <end position="189"/>
    </location>
</feature>
<keyword evidence="5" id="KW-1185">Reference proteome</keyword>
<feature type="signal peptide" evidence="3">
    <location>
        <begin position="1"/>
        <end position="23"/>
    </location>
</feature>
<dbReference type="Proteomes" id="UP000813461">
    <property type="component" value="Unassembled WGS sequence"/>
</dbReference>
<proteinExistence type="predicted"/>
<gene>
    <name evidence="4" type="ORF">FB567DRAFT_321934</name>
</gene>
<keyword evidence="2" id="KW-0472">Membrane</keyword>
<reference evidence="4" key="1">
    <citation type="journal article" date="2021" name="Nat. Commun.">
        <title>Genetic determinants of endophytism in the Arabidopsis root mycobiome.</title>
        <authorList>
            <person name="Mesny F."/>
            <person name="Miyauchi S."/>
            <person name="Thiergart T."/>
            <person name="Pickel B."/>
            <person name="Atanasova L."/>
            <person name="Karlsson M."/>
            <person name="Huettel B."/>
            <person name="Barry K.W."/>
            <person name="Haridas S."/>
            <person name="Chen C."/>
            <person name="Bauer D."/>
            <person name="Andreopoulos W."/>
            <person name="Pangilinan J."/>
            <person name="LaButti K."/>
            <person name="Riley R."/>
            <person name="Lipzen A."/>
            <person name="Clum A."/>
            <person name="Drula E."/>
            <person name="Henrissat B."/>
            <person name="Kohler A."/>
            <person name="Grigoriev I.V."/>
            <person name="Martin F.M."/>
            <person name="Hacquard S."/>
        </authorList>
    </citation>
    <scope>NUCLEOTIDE SEQUENCE</scope>
    <source>
        <strain evidence="4">MPI-SDFR-AT-0120</strain>
    </source>
</reference>
<accession>A0A8K0RB81</accession>
<keyword evidence="3" id="KW-0732">Signal</keyword>